<keyword evidence="8 9" id="KW-0472">Membrane</keyword>
<evidence type="ECO:0000256" key="5">
    <source>
        <dbReference type="ARBA" id="ARBA00022741"/>
    </source>
</evidence>
<dbReference type="CDD" id="cd06261">
    <property type="entry name" value="TM_PBP2"/>
    <property type="match status" value="1"/>
</dbReference>
<dbReference type="Pfam" id="PF00528">
    <property type="entry name" value="BPD_transp_1"/>
    <property type="match status" value="1"/>
</dbReference>
<evidence type="ECO:0000259" key="11">
    <source>
        <dbReference type="PROSITE" id="PS50928"/>
    </source>
</evidence>
<evidence type="ECO:0000256" key="3">
    <source>
        <dbReference type="ARBA" id="ARBA00022448"/>
    </source>
</evidence>
<keyword evidence="4 9" id="KW-0812">Transmembrane</keyword>
<dbReference type="GO" id="GO:0005886">
    <property type="term" value="C:plasma membrane"/>
    <property type="evidence" value="ECO:0007669"/>
    <property type="project" value="UniProtKB-SubCell"/>
</dbReference>
<keyword evidence="13" id="KW-1185">Reference proteome</keyword>
<dbReference type="EMBL" id="VHLG01000010">
    <property type="protein sequence ID" value="TPW29200.1"/>
    <property type="molecule type" value="Genomic_DNA"/>
</dbReference>
<dbReference type="SUPFAM" id="SSF161098">
    <property type="entry name" value="MetI-like"/>
    <property type="match status" value="1"/>
</dbReference>
<dbReference type="CDD" id="cd03257">
    <property type="entry name" value="ABC_NikE_OppD_transporters"/>
    <property type="match status" value="1"/>
</dbReference>
<evidence type="ECO:0000256" key="1">
    <source>
        <dbReference type="ARBA" id="ARBA00004651"/>
    </source>
</evidence>
<feature type="domain" description="ABC transporter" evidence="10">
    <location>
        <begin position="3"/>
        <end position="211"/>
    </location>
</feature>
<comment type="similarity">
    <text evidence="9">Belongs to the binding-protein-dependent transport system permease family.</text>
</comment>
<dbReference type="GO" id="GO:0055085">
    <property type="term" value="P:transmembrane transport"/>
    <property type="evidence" value="ECO:0007669"/>
    <property type="project" value="InterPro"/>
</dbReference>
<comment type="subcellular location">
    <subcellularLocation>
        <location evidence="1 9">Cell membrane</location>
        <topology evidence="1 9">Multi-pass membrane protein</topology>
    </subcellularLocation>
</comment>
<accession>A0A506U5S2</accession>
<dbReference type="AlphaFoldDB" id="A0A506U5S2"/>
<gene>
    <name evidence="12" type="ORF">FJU08_15230</name>
</gene>
<dbReference type="GO" id="GO:0005524">
    <property type="term" value="F:ATP binding"/>
    <property type="evidence" value="ECO:0007669"/>
    <property type="project" value="UniProtKB-KW"/>
</dbReference>
<dbReference type="GO" id="GO:0016887">
    <property type="term" value="F:ATP hydrolysis activity"/>
    <property type="evidence" value="ECO:0007669"/>
    <property type="project" value="InterPro"/>
</dbReference>
<dbReference type="PROSITE" id="PS50893">
    <property type="entry name" value="ABC_TRANSPORTER_2"/>
    <property type="match status" value="1"/>
</dbReference>
<dbReference type="Gene3D" id="3.40.50.300">
    <property type="entry name" value="P-loop containing nucleotide triphosphate hydrolases"/>
    <property type="match status" value="1"/>
</dbReference>
<dbReference type="PANTHER" id="PTHR43776:SF7">
    <property type="entry name" value="D,D-DIPEPTIDE TRANSPORT ATP-BINDING PROTEIN DDPF-RELATED"/>
    <property type="match status" value="1"/>
</dbReference>
<name>A0A506U5S2_9HYPH</name>
<dbReference type="PROSITE" id="PS50928">
    <property type="entry name" value="ABC_TM1"/>
    <property type="match status" value="1"/>
</dbReference>
<comment type="similarity">
    <text evidence="2">Belongs to the ABC transporter superfamily.</text>
</comment>
<dbReference type="InterPro" id="IPR003439">
    <property type="entry name" value="ABC_transporter-like_ATP-bd"/>
</dbReference>
<comment type="caution">
    <text evidence="12">The sequence shown here is derived from an EMBL/GenBank/DDBJ whole genome shotgun (WGS) entry which is preliminary data.</text>
</comment>
<evidence type="ECO:0000256" key="7">
    <source>
        <dbReference type="ARBA" id="ARBA00022989"/>
    </source>
</evidence>
<feature type="transmembrane region" description="Helical" evidence="9">
    <location>
        <begin position="192"/>
        <end position="213"/>
    </location>
</feature>
<dbReference type="Proteomes" id="UP000318801">
    <property type="component" value="Unassembled WGS sequence"/>
</dbReference>
<dbReference type="InterPro" id="IPR000515">
    <property type="entry name" value="MetI-like"/>
</dbReference>
<dbReference type="InterPro" id="IPR027417">
    <property type="entry name" value="P-loop_NTPase"/>
</dbReference>
<reference evidence="12 13" key="1">
    <citation type="submission" date="2019-06" db="EMBL/GenBank/DDBJ databases">
        <authorList>
            <person name="Li M."/>
        </authorList>
    </citation>
    <scope>NUCLEOTIDE SEQUENCE [LARGE SCALE GENOMIC DNA]</scope>
    <source>
        <strain evidence="12 13">BGMRC2036</strain>
    </source>
</reference>
<feature type="transmembrane region" description="Helical" evidence="9">
    <location>
        <begin position="166"/>
        <end position="186"/>
    </location>
</feature>
<evidence type="ECO:0000313" key="12">
    <source>
        <dbReference type="EMBL" id="TPW29200.1"/>
    </source>
</evidence>
<dbReference type="InterPro" id="IPR050319">
    <property type="entry name" value="ABC_transp_ATP-bind"/>
</dbReference>
<dbReference type="OrthoDB" id="9805884at2"/>
<organism evidence="12 13">
    <name type="scientific">Martelella alba</name>
    <dbReference type="NCBI Taxonomy" id="2590451"/>
    <lineage>
        <taxon>Bacteria</taxon>
        <taxon>Pseudomonadati</taxon>
        <taxon>Pseudomonadota</taxon>
        <taxon>Alphaproteobacteria</taxon>
        <taxon>Hyphomicrobiales</taxon>
        <taxon>Aurantimonadaceae</taxon>
        <taxon>Martelella</taxon>
    </lineage>
</organism>
<keyword evidence="3 9" id="KW-0813">Transport</keyword>
<dbReference type="RefSeq" id="WP_141149874.1">
    <property type="nucleotide sequence ID" value="NZ_VHLG01000010.1"/>
</dbReference>
<keyword evidence="7 9" id="KW-1133">Transmembrane helix</keyword>
<protein>
    <submittedName>
        <fullName evidence="12">ABC transporter permease subunit</fullName>
    </submittedName>
</protein>
<dbReference type="Pfam" id="PF00005">
    <property type="entry name" value="ABC_tran"/>
    <property type="match status" value="1"/>
</dbReference>
<proteinExistence type="inferred from homology"/>
<keyword evidence="6" id="KW-0067">ATP-binding</keyword>
<dbReference type="SUPFAM" id="SSF52540">
    <property type="entry name" value="P-loop containing nucleoside triphosphate hydrolases"/>
    <property type="match status" value="1"/>
</dbReference>
<sequence length="334" mass="36860">MAMRLTEITAGQALLNGEDVTGLSPVAMRPHRRAMQTIFQDSYSALDLMMTLADIIAEPLRIHRIGTRSTQREETLSWFECVGLTRDYANRDPHELSGDQRQRVAVARALILKPKVLVADEPTSAFEVSLKAQIVNLLQDLQAEMGRSIVFISHDLSVVRGRTDWIIMNVIELFSVVPPLLAALLLGTITRGGFTTIVFIAALLGWVQVCLLVRTQVKALREKEFVTAAHALGASSWYILWRHLIPNAISSVIVGFVLAILLAMMLEASLSFLGIGIPPPVPSWGQMINVGMDFMFFYWFMAAFPTATLALAILATTLFGDGLRDALDPTLKGR</sequence>
<feature type="domain" description="ABC transmembrane type-1" evidence="11">
    <location>
        <begin position="126"/>
        <end position="320"/>
    </location>
</feature>
<evidence type="ECO:0000256" key="4">
    <source>
        <dbReference type="ARBA" id="ARBA00022692"/>
    </source>
</evidence>
<dbReference type="PANTHER" id="PTHR43776">
    <property type="entry name" value="TRANSPORT ATP-BINDING PROTEIN"/>
    <property type="match status" value="1"/>
</dbReference>
<feature type="transmembrane region" description="Helical" evidence="9">
    <location>
        <begin position="296"/>
        <end position="319"/>
    </location>
</feature>
<evidence type="ECO:0000259" key="10">
    <source>
        <dbReference type="PROSITE" id="PS50893"/>
    </source>
</evidence>
<evidence type="ECO:0000256" key="8">
    <source>
        <dbReference type="ARBA" id="ARBA00023136"/>
    </source>
</evidence>
<keyword evidence="5" id="KW-0547">Nucleotide-binding</keyword>
<evidence type="ECO:0000256" key="9">
    <source>
        <dbReference type="RuleBase" id="RU363032"/>
    </source>
</evidence>
<evidence type="ECO:0000313" key="13">
    <source>
        <dbReference type="Proteomes" id="UP000318801"/>
    </source>
</evidence>
<evidence type="ECO:0000256" key="2">
    <source>
        <dbReference type="ARBA" id="ARBA00005417"/>
    </source>
</evidence>
<evidence type="ECO:0000256" key="6">
    <source>
        <dbReference type="ARBA" id="ARBA00022840"/>
    </source>
</evidence>
<feature type="transmembrane region" description="Helical" evidence="9">
    <location>
        <begin position="253"/>
        <end position="275"/>
    </location>
</feature>
<dbReference type="InterPro" id="IPR035906">
    <property type="entry name" value="MetI-like_sf"/>
</dbReference>